<feature type="domain" description="Sensor histidine kinase NatK-like C-terminal" evidence="2">
    <location>
        <begin position="324"/>
        <end position="419"/>
    </location>
</feature>
<feature type="transmembrane region" description="Helical" evidence="1">
    <location>
        <begin position="79"/>
        <end position="102"/>
    </location>
</feature>
<feature type="transmembrane region" description="Helical" evidence="1">
    <location>
        <begin position="178"/>
        <end position="200"/>
    </location>
</feature>
<feature type="transmembrane region" description="Helical" evidence="1">
    <location>
        <begin position="122"/>
        <end position="140"/>
    </location>
</feature>
<feature type="transmembrane region" description="Helical" evidence="1">
    <location>
        <begin position="36"/>
        <end position="67"/>
    </location>
</feature>
<protein>
    <submittedName>
        <fullName evidence="3">GHKL domain-containing protein</fullName>
    </submittedName>
</protein>
<feature type="transmembrane region" description="Helical" evidence="1">
    <location>
        <begin position="152"/>
        <end position="172"/>
    </location>
</feature>
<dbReference type="AlphaFoldDB" id="A0A844FTL8"/>
<dbReference type="InterPro" id="IPR036890">
    <property type="entry name" value="HATPase_C_sf"/>
</dbReference>
<keyword evidence="1" id="KW-0472">Membrane</keyword>
<keyword evidence="1" id="KW-1133">Transmembrane helix</keyword>
<accession>A0A844FTL8</accession>
<dbReference type="EMBL" id="VUNM01000006">
    <property type="protein sequence ID" value="MST88792.1"/>
    <property type="molecule type" value="Genomic_DNA"/>
</dbReference>
<evidence type="ECO:0000313" key="3">
    <source>
        <dbReference type="EMBL" id="MST88792.1"/>
    </source>
</evidence>
<evidence type="ECO:0000313" key="4">
    <source>
        <dbReference type="Proteomes" id="UP000442619"/>
    </source>
</evidence>
<gene>
    <name evidence="3" type="ORF">FYJ79_04240</name>
</gene>
<dbReference type="SUPFAM" id="SSF55874">
    <property type="entry name" value="ATPase domain of HSP90 chaperone/DNA topoisomerase II/histidine kinase"/>
    <property type="match status" value="1"/>
</dbReference>
<evidence type="ECO:0000259" key="2">
    <source>
        <dbReference type="Pfam" id="PF14501"/>
    </source>
</evidence>
<name>A0A844FTL8_9FIRM</name>
<sequence length="421" mass="49716">MMRYGLYFLLSICDILIPYFFICFFLDRYYKQEKLIFIYFIALLLHIMKVPNIIIQLLVLMINVYLNKTELHNKHIKDIYVYLVYLAIYMFIGVICQTIIAVTTGIPFTIDDVFQLNQYANIIYEVIILLSITTILNLKFFTDNKTDGKNRILLTTIALITGLCLLLAQSYFNNAIPVLLIYTYFTGILLWLFFVIFTFFKDNIKARIENEKLNEQYKLNEYKLKSLLEKEQYYEELQKYKHDIKNNLLTLSYLLNNEDQVEANKYLGQLVGKLNENDSHLQFSEHPIINAIFNEKVRNNKHIQFRIKCNCSRKIFIDDLHCNILITNLVDNAIEYLNSHEFLEKYIHCVIVEHKEFLVISIANPIASSFQYNQSMPTSKEDKINHGYGLSIIRSVVDLYDGNMTLEQKNNMFCINILLKR</sequence>
<evidence type="ECO:0000256" key="1">
    <source>
        <dbReference type="SAM" id="Phobius"/>
    </source>
</evidence>
<dbReference type="GO" id="GO:0042802">
    <property type="term" value="F:identical protein binding"/>
    <property type="evidence" value="ECO:0007669"/>
    <property type="project" value="TreeGrafter"/>
</dbReference>
<feature type="transmembrane region" description="Helical" evidence="1">
    <location>
        <begin position="7"/>
        <end position="30"/>
    </location>
</feature>
<dbReference type="Pfam" id="PF14501">
    <property type="entry name" value="HATPase_c_5"/>
    <property type="match status" value="1"/>
</dbReference>
<dbReference type="Gene3D" id="3.30.565.10">
    <property type="entry name" value="Histidine kinase-like ATPase, C-terminal domain"/>
    <property type="match status" value="1"/>
</dbReference>
<dbReference type="PANTHER" id="PTHR40448">
    <property type="entry name" value="TWO-COMPONENT SENSOR HISTIDINE KINASE"/>
    <property type="match status" value="1"/>
</dbReference>
<dbReference type="Proteomes" id="UP000442619">
    <property type="component" value="Unassembled WGS sequence"/>
</dbReference>
<keyword evidence="1" id="KW-0812">Transmembrane</keyword>
<proteinExistence type="predicted"/>
<keyword evidence="4" id="KW-1185">Reference proteome</keyword>
<dbReference type="PANTHER" id="PTHR40448:SF1">
    <property type="entry name" value="TWO-COMPONENT SENSOR HISTIDINE KINASE"/>
    <property type="match status" value="1"/>
</dbReference>
<comment type="caution">
    <text evidence="3">The sequence shown here is derived from an EMBL/GenBank/DDBJ whole genome shotgun (WGS) entry which is preliminary data.</text>
</comment>
<reference evidence="3 4" key="1">
    <citation type="submission" date="2019-08" db="EMBL/GenBank/DDBJ databases">
        <title>In-depth cultivation of the pig gut microbiome towards novel bacterial diversity and tailored functional studies.</title>
        <authorList>
            <person name="Wylensek D."/>
            <person name="Hitch T.C.A."/>
            <person name="Clavel T."/>
        </authorList>
    </citation>
    <scope>NUCLEOTIDE SEQUENCE [LARGE SCALE GENOMIC DNA]</scope>
    <source>
        <strain evidence="3 4">CA-Schmier-601-WT-3</strain>
    </source>
</reference>
<dbReference type="InterPro" id="IPR032834">
    <property type="entry name" value="NatK-like_C"/>
</dbReference>
<organism evidence="3 4">
    <name type="scientific">Sharpea porci</name>
    <dbReference type="NCBI Taxonomy" id="2652286"/>
    <lineage>
        <taxon>Bacteria</taxon>
        <taxon>Bacillati</taxon>
        <taxon>Bacillota</taxon>
        <taxon>Erysipelotrichia</taxon>
        <taxon>Erysipelotrichales</taxon>
        <taxon>Coprobacillaceae</taxon>
        <taxon>Sharpea</taxon>
    </lineage>
</organism>